<reference evidence="5" key="1">
    <citation type="submission" date="2021-04" db="EMBL/GenBank/DDBJ databases">
        <authorList>
            <consortium name="Molecular Ecology Group"/>
        </authorList>
    </citation>
    <scope>NUCLEOTIDE SEQUENCE</scope>
</reference>
<evidence type="ECO:0008006" key="7">
    <source>
        <dbReference type="Google" id="ProtNLM"/>
    </source>
</evidence>
<feature type="compositionally biased region" description="Low complexity" evidence="4">
    <location>
        <begin position="310"/>
        <end position="328"/>
    </location>
</feature>
<dbReference type="AlphaFoldDB" id="A0A8S3YWG8"/>
<evidence type="ECO:0000256" key="2">
    <source>
        <dbReference type="ARBA" id="ARBA00023054"/>
    </source>
</evidence>
<evidence type="ECO:0000313" key="5">
    <source>
        <dbReference type="EMBL" id="CAG5121453.1"/>
    </source>
</evidence>
<evidence type="ECO:0000313" key="6">
    <source>
        <dbReference type="Proteomes" id="UP000678393"/>
    </source>
</evidence>
<proteinExistence type="inferred from homology"/>
<evidence type="ECO:0000256" key="1">
    <source>
        <dbReference type="ARBA" id="ARBA00007525"/>
    </source>
</evidence>
<accession>A0A8S3YWG8</accession>
<comment type="similarity">
    <text evidence="1">Belongs to the MAP7 family.</text>
</comment>
<feature type="compositionally biased region" description="Basic and acidic residues" evidence="4">
    <location>
        <begin position="405"/>
        <end position="424"/>
    </location>
</feature>
<feature type="region of interest" description="Disordered" evidence="4">
    <location>
        <begin position="239"/>
        <end position="266"/>
    </location>
</feature>
<evidence type="ECO:0000256" key="4">
    <source>
        <dbReference type="SAM" id="MobiDB-lite"/>
    </source>
</evidence>
<dbReference type="Proteomes" id="UP000678393">
    <property type="component" value="Unassembled WGS sequence"/>
</dbReference>
<organism evidence="5 6">
    <name type="scientific">Candidula unifasciata</name>
    <dbReference type="NCBI Taxonomy" id="100452"/>
    <lineage>
        <taxon>Eukaryota</taxon>
        <taxon>Metazoa</taxon>
        <taxon>Spiralia</taxon>
        <taxon>Lophotrochozoa</taxon>
        <taxon>Mollusca</taxon>
        <taxon>Gastropoda</taxon>
        <taxon>Heterobranchia</taxon>
        <taxon>Euthyneura</taxon>
        <taxon>Panpulmonata</taxon>
        <taxon>Eupulmonata</taxon>
        <taxon>Stylommatophora</taxon>
        <taxon>Helicina</taxon>
        <taxon>Helicoidea</taxon>
        <taxon>Geomitridae</taxon>
        <taxon>Candidula</taxon>
    </lineage>
</organism>
<feature type="compositionally biased region" description="Low complexity" evidence="4">
    <location>
        <begin position="558"/>
        <end position="582"/>
    </location>
</feature>
<feature type="region of interest" description="Disordered" evidence="4">
    <location>
        <begin position="1"/>
        <end position="116"/>
    </location>
</feature>
<feature type="compositionally biased region" description="Low complexity" evidence="4">
    <location>
        <begin position="55"/>
        <end position="71"/>
    </location>
</feature>
<name>A0A8S3YWG8_9EUPU</name>
<feature type="compositionally biased region" description="Polar residues" evidence="4">
    <location>
        <begin position="587"/>
        <end position="599"/>
    </location>
</feature>
<feature type="coiled-coil region" evidence="3">
    <location>
        <begin position="116"/>
        <end position="196"/>
    </location>
</feature>
<feature type="compositionally biased region" description="Basic and acidic residues" evidence="4">
    <location>
        <begin position="438"/>
        <end position="501"/>
    </location>
</feature>
<gene>
    <name evidence="5" type="ORF">CUNI_LOCUS7011</name>
</gene>
<dbReference type="InterPro" id="IPR051483">
    <property type="entry name" value="MAP7_domain-containing"/>
</dbReference>
<dbReference type="PANTHER" id="PTHR15073:SF1">
    <property type="entry name" value="RETICULOCYTE-BINDING PROTEIN HOMOLOG 2A"/>
    <property type="match status" value="1"/>
</dbReference>
<keyword evidence="2 3" id="KW-0175">Coiled coil</keyword>
<dbReference type="GO" id="GO:0000226">
    <property type="term" value="P:microtubule cytoskeleton organization"/>
    <property type="evidence" value="ECO:0007669"/>
    <property type="project" value="TreeGrafter"/>
</dbReference>
<sequence length="691" mass="77111">MDKDEDGAPSSSETSPVHKKGDRSRSSGAEGRDSIVSFDTSAESTPRRSSEKPKSANSSSQASSGGQDLSLVDMKTSWDGSAASGGSAKGETTDGESGYKVPFKHRAGMLADPIKIAKEREKEERVRQARERLKEERRRKLVELKEQQRTAQENREKQLEMRRKKIEDLRRRDIERRAAVEERRRVKEEFEKARRESILQKSEERVARFEAWKAGGRKGGRGHILGFGSATPRDICQPYGRPRRSSSHSALLRLSPSGSEMDSVRPQRRALSACSAVRRHCFVYNNRIGTTSTSTVSTAAQHHQRPTNVPGMGSSMTRTSMTASMPSPVKMRENKMIRKQRPASVASSMPSFVGGEPAKSPRSKSTDRTGRDRLKTRPLRKNDKAEKDNEDISEKTNDIDEDGMEKDADGARDTSHRKEKKERVSLSFFDRLSTPKFSKKDPEHVSRETPAKKESPIIRVQFADDKDQDGVIERSIVREKPSASHAKESTPKHALPKDTHRAPSSAAAGRSVSPGRKEAEKPAARIPSPGRKGGDKPSTPVPHVTPPPTATSPPPGPVDSTPTPAPTVSSTSTTPSQSLVTSIIEDGTTSRSSGGSAQDITAEEYKARLAEKRRQARERVEKEAEEERRRQEEARLADEERILREEEEDRRLEEEAEVARKAERERLEKAIEAEEKRRKEEAEKMVQEKKI</sequence>
<evidence type="ECO:0000256" key="3">
    <source>
        <dbReference type="SAM" id="Coils"/>
    </source>
</evidence>
<comment type="caution">
    <text evidence="5">The sequence shown here is derived from an EMBL/GenBank/DDBJ whole genome shotgun (WGS) entry which is preliminary data.</text>
</comment>
<feature type="compositionally biased region" description="Basic and acidic residues" evidence="4">
    <location>
        <begin position="603"/>
        <end position="659"/>
    </location>
</feature>
<keyword evidence="6" id="KW-1185">Reference proteome</keyword>
<feature type="compositionally biased region" description="Basic and acidic residues" evidence="4">
    <location>
        <begin position="364"/>
        <end position="398"/>
    </location>
</feature>
<dbReference type="GO" id="GO:0015630">
    <property type="term" value="C:microtubule cytoskeleton"/>
    <property type="evidence" value="ECO:0007669"/>
    <property type="project" value="TreeGrafter"/>
</dbReference>
<feature type="region of interest" description="Disordered" evidence="4">
    <location>
        <begin position="293"/>
        <end position="659"/>
    </location>
</feature>
<feature type="non-terminal residue" evidence="5">
    <location>
        <position position="1"/>
    </location>
</feature>
<feature type="compositionally biased region" description="Basic and acidic residues" evidence="4">
    <location>
        <begin position="45"/>
        <end position="54"/>
    </location>
</feature>
<dbReference type="EMBL" id="CAJHNH020001090">
    <property type="protein sequence ID" value="CAG5121453.1"/>
    <property type="molecule type" value="Genomic_DNA"/>
</dbReference>
<dbReference type="OrthoDB" id="6161699at2759"/>
<feature type="compositionally biased region" description="Pro residues" evidence="4">
    <location>
        <begin position="539"/>
        <end position="557"/>
    </location>
</feature>
<feature type="compositionally biased region" description="Low complexity" evidence="4">
    <location>
        <begin position="247"/>
        <end position="257"/>
    </location>
</feature>
<dbReference type="PANTHER" id="PTHR15073">
    <property type="entry name" value="MICROTUBULE-ASSOCIATED PROTEIN"/>
    <property type="match status" value="1"/>
</dbReference>
<protein>
    <recommendedName>
        <fullName evidence="7">Ensconsin</fullName>
    </recommendedName>
</protein>